<gene>
    <name evidence="2" type="ORF">BSF38_00330</name>
</gene>
<keyword evidence="3" id="KW-1185">Reference proteome</keyword>
<feature type="compositionally biased region" description="Basic residues" evidence="1">
    <location>
        <begin position="539"/>
        <end position="551"/>
    </location>
</feature>
<feature type="compositionally biased region" description="Basic and acidic residues" evidence="1">
    <location>
        <begin position="522"/>
        <end position="534"/>
    </location>
</feature>
<feature type="compositionally biased region" description="Basic residues" evidence="1">
    <location>
        <begin position="473"/>
        <end position="484"/>
    </location>
</feature>
<feature type="compositionally biased region" description="Low complexity" evidence="1">
    <location>
        <begin position="159"/>
        <end position="169"/>
    </location>
</feature>
<feature type="region of interest" description="Disordered" evidence="1">
    <location>
        <begin position="30"/>
        <end position="224"/>
    </location>
</feature>
<evidence type="ECO:0000256" key="1">
    <source>
        <dbReference type="SAM" id="MobiDB-lite"/>
    </source>
</evidence>
<protein>
    <submittedName>
        <fullName evidence="2">Uncharacterized protein</fullName>
    </submittedName>
</protein>
<evidence type="ECO:0000313" key="3">
    <source>
        <dbReference type="Proteomes" id="UP000186309"/>
    </source>
</evidence>
<accession>A0A1U7CJ13</accession>
<dbReference type="EMBL" id="CP019082">
    <property type="protein sequence ID" value="APW58919.1"/>
    <property type="molecule type" value="Genomic_DNA"/>
</dbReference>
<feature type="compositionally biased region" description="Basic residues" evidence="1">
    <location>
        <begin position="108"/>
        <end position="129"/>
    </location>
</feature>
<reference evidence="3" key="1">
    <citation type="submission" date="2016-12" db="EMBL/GenBank/DDBJ databases">
        <title>Comparative genomics of four Isosphaeraceae planctomycetes: a common pool of plasmids and glycoside hydrolase genes.</title>
        <authorList>
            <person name="Ivanova A."/>
        </authorList>
    </citation>
    <scope>NUCLEOTIDE SEQUENCE [LARGE SCALE GENOMIC DNA]</scope>
    <source>
        <strain evidence="3">PX4</strain>
    </source>
</reference>
<feature type="compositionally biased region" description="Basic and acidic residues" evidence="1">
    <location>
        <begin position="62"/>
        <end position="77"/>
    </location>
</feature>
<organism evidence="2 3">
    <name type="scientific">Paludisphaera borealis</name>
    <dbReference type="NCBI Taxonomy" id="1387353"/>
    <lineage>
        <taxon>Bacteria</taxon>
        <taxon>Pseudomonadati</taxon>
        <taxon>Planctomycetota</taxon>
        <taxon>Planctomycetia</taxon>
        <taxon>Isosphaerales</taxon>
        <taxon>Isosphaeraceae</taxon>
        <taxon>Paludisphaera</taxon>
    </lineage>
</organism>
<feature type="compositionally biased region" description="Polar residues" evidence="1">
    <location>
        <begin position="31"/>
        <end position="41"/>
    </location>
</feature>
<feature type="compositionally biased region" description="Basic residues" evidence="1">
    <location>
        <begin position="148"/>
        <end position="158"/>
    </location>
</feature>
<dbReference type="AlphaFoldDB" id="A0A1U7CJ13"/>
<feature type="compositionally biased region" description="Low complexity" evidence="1">
    <location>
        <begin position="130"/>
        <end position="147"/>
    </location>
</feature>
<evidence type="ECO:0000313" key="2">
    <source>
        <dbReference type="EMBL" id="APW58919.1"/>
    </source>
</evidence>
<dbReference type="Proteomes" id="UP000186309">
    <property type="component" value="Chromosome"/>
</dbReference>
<proteinExistence type="predicted"/>
<dbReference type="STRING" id="1387353.BSF38_00330"/>
<feature type="region of interest" description="Disordered" evidence="1">
    <location>
        <begin position="467"/>
        <end position="551"/>
    </location>
</feature>
<sequence length="551" mass="60518">MAAPRPDRRGWIAESPTSIRSARVSLDWRSGSASIKPVTTGNGEGRVDRRPHRTVRGGRLGDQADRLAVRAAGDRPARMGRRRTPTAPRRSGTRSCDAPRAGPSRRGGGCRRCRRVRTSRRPRARRRGSSSRTPSPTARPPARAGRSTPRRSRPRRNRPGCGPRSSPGRSRFRRPRPRTTSTVSLSASCSPAAPTPCRRNWPTARLRRRRPPLGPHDGHRQAAAGTQNLLHPTLVDTPLGARVIDLDRLVDKFTGDSDFRSKATEGVASHNLLYQFAWAHRVLVVDSIRETSRSRLLDLMKFPENYYPDLLARARFTLKNVNLASTVGLAIKDVGRLRDPDRSPLTAKPEHFDAGLVNAILEAAPTGDLDEFVKSLNARFHRQLAELDSPLGLEIGSGREAGLRAAVEVFRNAIDFPPEFVYWSGVREAEFAARPEALLALELGESLVPFQFMLQIAFTSASAFLERPPGQARGRRGREPRRGRQALGATSPGSPGRPPEPRGPPRRAAPASAGLRVLRSSGLDRGEAGREARAPARAGARHSRRRVARPS</sequence>
<name>A0A1U7CJ13_9BACT</name>
<dbReference type="KEGG" id="pbor:BSF38_00330"/>